<comment type="caution">
    <text evidence="1">The sequence shown here is derived from an EMBL/GenBank/DDBJ whole genome shotgun (WGS) entry which is preliminary data.</text>
</comment>
<gene>
    <name evidence="1" type="ORF">HOLleu_44893</name>
</gene>
<accession>A0A9Q0YC02</accession>
<evidence type="ECO:0000313" key="2">
    <source>
        <dbReference type="Proteomes" id="UP001152320"/>
    </source>
</evidence>
<dbReference type="AlphaFoldDB" id="A0A9Q0YC02"/>
<proteinExistence type="predicted"/>
<dbReference type="EMBL" id="JAIZAY010001404">
    <property type="protein sequence ID" value="KAJ8017594.1"/>
    <property type="molecule type" value="Genomic_DNA"/>
</dbReference>
<evidence type="ECO:0000313" key="1">
    <source>
        <dbReference type="EMBL" id="KAJ8017594.1"/>
    </source>
</evidence>
<protein>
    <submittedName>
        <fullName evidence="1">Uncharacterized protein</fullName>
    </submittedName>
</protein>
<organism evidence="1 2">
    <name type="scientific">Holothuria leucospilota</name>
    <name type="common">Black long sea cucumber</name>
    <name type="synonym">Mertensiothuria leucospilota</name>
    <dbReference type="NCBI Taxonomy" id="206669"/>
    <lineage>
        <taxon>Eukaryota</taxon>
        <taxon>Metazoa</taxon>
        <taxon>Echinodermata</taxon>
        <taxon>Eleutherozoa</taxon>
        <taxon>Echinozoa</taxon>
        <taxon>Holothuroidea</taxon>
        <taxon>Aspidochirotacea</taxon>
        <taxon>Aspidochirotida</taxon>
        <taxon>Holothuriidae</taxon>
        <taxon>Holothuria</taxon>
    </lineage>
</organism>
<reference evidence="1" key="1">
    <citation type="submission" date="2021-10" db="EMBL/GenBank/DDBJ databases">
        <title>Tropical sea cucumber genome reveals ecological adaptation and Cuvierian tubules defense mechanism.</title>
        <authorList>
            <person name="Chen T."/>
        </authorList>
    </citation>
    <scope>NUCLEOTIDE SEQUENCE</scope>
    <source>
        <strain evidence="1">Nanhai2018</strain>
        <tissue evidence="1">Muscle</tissue>
    </source>
</reference>
<sequence>MWGTYQKHVPPPDKGCTALRWGTQLCHAPPADIFRNVCWDMTWICVPPTNI</sequence>
<keyword evidence="2" id="KW-1185">Reference proteome</keyword>
<dbReference type="Proteomes" id="UP001152320">
    <property type="component" value="Unassembled WGS sequence"/>
</dbReference>
<name>A0A9Q0YC02_HOLLE</name>